<keyword evidence="4" id="KW-1185">Reference proteome</keyword>
<keyword evidence="2" id="KW-1133">Transmembrane helix</keyword>
<evidence type="ECO:0000256" key="1">
    <source>
        <dbReference type="SAM" id="MobiDB-lite"/>
    </source>
</evidence>
<dbReference type="InParanoid" id="A0A0H2SBZ8"/>
<accession>A0A0H2SBZ8</accession>
<feature type="transmembrane region" description="Helical" evidence="2">
    <location>
        <begin position="17"/>
        <end position="36"/>
    </location>
</feature>
<dbReference type="AlphaFoldDB" id="A0A0H2SBZ8"/>
<sequence length="160" mass="17824">MSHYSKHLPTSIGSPRVMIVGGGIVGVGLLGFFSYLNRKHDRKVELDRSGKPSSISSWETRMLNRNSEASLPNAKILRASRIEAREEPVPSVKTEHDAHHRTFSEERAMTSEHSSTTSGKRVYEVPTAQRDGNNGHVYTKAPNWLDKGLKEKVTISKQDG</sequence>
<gene>
    <name evidence="3" type="ORF">SCHPADRAFT_939584</name>
</gene>
<evidence type="ECO:0000313" key="4">
    <source>
        <dbReference type="Proteomes" id="UP000053477"/>
    </source>
</evidence>
<feature type="compositionally biased region" description="Basic and acidic residues" evidence="1">
    <location>
        <begin position="82"/>
        <end position="110"/>
    </location>
</feature>
<keyword evidence="2" id="KW-0472">Membrane</keyword>
<dbReference type="EMBL" id="KQ085944">
    <property type="protein sequence ID" value="KLO14396.1"/>
    <property type="molecule type" value="Genomic_DNA"/>
</dbReference>
<dbReference type="OrthoDB" id="10532188at2759"/>
<reference evidence="3 4" key="1">
    <citation type="submission" date="2015-04" db="EMBL/GenBank/DDBJ databases">
        <title>Complete genome sequence of Schizopora paradoxa KUC8140, a cosmopolitan wood degrader in East Asia.</title>
        <authorList>
            <consortium name="DOE Joint Genome Institute"/>
            <person name="Min B."/>
            <person name="Park H."/>
            <person name="Jang Y."/>
            <person name="Kim J.-J."/>
            <person name="Kim K.H."/>
            <person name="Pangilinan J."/>
            <person name="Lipzen A."/>
            <person name="Riley R."/>
            <person name="Grigoriev I.V."/>
            <person name="Spatafora J.W."/>
            <person name="Choi I.-G."/>
        </authorList>
    </citation>
    <scope>NUCLEOTIDE SEQUENCE [LARGE SCALE GENOMIC DNA]</scope>
    <source>
        <strain evidence="3 4">KUC8140</strain>
    </source>
</reference>
<keyword evidence="2" id="KW-0812">Transmembrane</keyword>
<name>A0A0H2SBZ8_9AGAM</name>
<organism evidence="3 4">
    <name type="scientific">Schizopora paradoxa</name>
    <dbReference type="NCBI Taxonomy" id="27342"/>
    <lineage>
        <taxon>Eukaryota</taxon>
        <taxon>Fungi</taxon>
        <taxon>Dikarya</taxon>
        <taxon>Basidiomycota</taxon>
        <taxon>Agaricomycotina</taxon>
        <taxon>Agaricomycetes</taxon>
        <taxon>Hymenochaetales</taxon>
        <taxon>Schizoporaceae</taxon>
        <taxon>Schizopora</taxon>
    </lineage>
</organism>
<evidence type="ECO:0000313" key="3">
    <source>
        <dbReference type="EMBL" id="KLO14396.1"/>
    </source>
</evidence>
<protein>
    <submittedName>
        <fullName evidence="3">Uncharacterized protein</fullName>
    </submittedName>
</protein>
<dbReference type="Proteomes" id="UP000053477">
    <property type="component" value="Unassembled WGS sequence"/>
</dbReference>
<proteinExistence type="predicted"/>
<evidence type="ECO:0000256" key="2">
    <source>
        <dbReference type="SAM" id="Phobius"/>
    </source>
</evidence>
<feature type="region of interest" description="Disordered" evidence="1">
    <location>
        <begin position="82"/>
        <end position="141"/>
    </location>
</feature>